<feature type="compositionally biased region" description="Polar residues" evidence="1">
    <location>
        <begin position="78"/>
        <end position="87"/>
    </location>
</feature>
<evidence type="ECO:0000313" key="3">
    <source>
        <dbReference type="Proteomes" id="UP000318995"/>
    </source>
</evidence>
<sequence>MLAWATPPLAKATALLALVIAVTAAAVLLVRSWAGRTGEDVVDASELLAKFRDLYARGGLSDAEYRTIKTKLAPDLQAASSANSTGASKPRNPRNDNPADPSIEFIPDA</sequence>
<feature type="region of interest" description="Disordered" evidence="1">
    <location>
        <begin position="76"/>
        <end position="109"/>
    </location>
</feature>
<protein>
    <recommendedName>
        <fullName evidence="4">SHOCT domain-containing protein</fullName>
    </recommendedName>
</protein>
<evidence type="ECO:0008006" key="4">
    <source>
        <dbReference type="Google" id="ProtNLM"/>
    </source>
</evidence>
<reference evidence="2 3" key="1">
    <citation type="submission" date="2019-02" db="EMBL/GenBank/DDBJ databases">
        <title>Deep-cultivation of Planctomycetes and their phenomic and genomic characterization uncovers novel biology.</title>
        <authorList>
            <person name="Wiegand S."/>
            <person name="Jogler M."/>
            <person name="Boedeker C."/>
            <person name="Pinto D."/>
            <person name="Vollmers J."/>
            <person name="Rivas-Marin E."/>
            <person name="Kohn T."/>
            <person name="Peeters S.H."/>
            <person name="Heuer A."/>
            <person name="Rast P."/>
            <person name="Oberbeckmann S."/>
            <person name="Bunk B."/>
            <person name="Jeske O."/>
            <person name="Meyerdierks A."/>
            <person name="Storesund J.E."/>
            <person name="Kallscheuer N."/>
            <person name="Luecker S."/>
            <person name="Lage O.M."/>
            <person name="Pohl T."/>
            <person name="Merkel B.J."/>
            <person name="Hornburger P."/>
            <person name="Mueller R.-W."/>
            <person name="Bruemmer F."/>
            <person name="Labrenz M."/>
            <person name="Spormann A.M."/>
            <person name="Op Den Camp H."/>
            <person name="Overmann J."/>
            <person name="Amann R."/>
            <person name="Jetten M.S.M."/>
            <person name="Mascher T."/>
            <person name="Medema M.H."/>
            <person name="Devos D.P."/>
            <person name="Kaster A.-K."/>
            <person name="Ovreas L."/>
            <person name="Rohde M."/>
            <person name="Galperin M.Y."/>
            <person name="Jogler C."/>
        </authorList>
    </citation>
    <scope>NUCLEOTIDE SEQUENCE [LARGE SCALE GENOMIC DNA]</scope>
    <source>
        <strain evidence="2 3">Pla111</strain>
    </source>
</reference>
<comment type="caution">
    <text evidence="2">The sequence shown here is derived from an EMBL/GenBank/DDBJ whole genome shotgun (WGS) entry which is preliminary data.</text>
</comment>
<evidence type="ECO:0000313" key="2">
    <source>
        <dbReference type="EMBL" id="TWT41541.1"/>
    </source>
</evidence>
<accession>A0A5C5VVA4</accession>
<evidence type="ECO:0000256" key="1">
    <source>
        <dbReference type="SAM" id="MobiDB-lite"/>
    </source>
</evidence>
<organism evidence="2 3">
    <name type="scientific">Botrimarina hoheduenensis</name>
    <dbReference type="NCBI Taxonomy" id="2528000"/>
    <lineage>
        <taxon>Bacteria</taxon>
        <taxon>Pseudomonadati</taxon>
        <taxon>Planctomycetota</taxon>
        <taxon>Planctomycetia</taxon>
        <taxon>Pirellulales</taxon>
        <taxon>Lacipirellulaceae</taxon>
        <taxon>Botrimarina</taxon>
    </lineage>
</organism>
<dbReference type="Proteomes" id="UP000318995">
    <property type="component" value="Unassembled WGS sequence"/>
</dbReference>
<name>A0A5C5VVA4_9BACT</name>
<dbReference type="EMBL" id="SJPH01000008">
    <property type="protein sequence ID" value="TWT41541.1"/>
    <property type="molecule type" value="Genomic_DNA"/>
</dbReference>
<proteinExistence type="predicted"/>
<keyword evidence="3" id="KW-1185">Reference proteome</keyword>
<gene>
    <name evidence="2" type="ORF">Pla111_29180</name>
</gene>
<dbReference type="AlphaFoldDB" id="A0A5C5VVA4"/>